<dbReference type="SMART" id="SM00895">
    <property type="entry name" value="FCD"/>
    <property type="match status" value="1"/>
</dbReference>
<organism evidence="5 6">
    <name type="scientific">Paragemmobacter amnigenus</name>
    <dbReference type="NCBI Taxonomy" id="2852097"/>
    <lineage>
        <taxon>Bacteria</taxon>
        <taxon>Pseudomonadati</taxon>
        <taxon>Pseudomonadota</taxon>
        <taxon>Alphaproteobacteria</taxon>
        <taxon>Rhodobacterales</taxon>
        <taxon>Paracoccaceae</taxon>
        <taxon>Paragemmobacter</taxon>
    </lineage>
</organism>
<dbReference type="InterPro" id="IPR011711">
    <property type="entry name" value="GntR_C"/>
</dbReference>
<sequence>MLPPGTRLGQEWLAERFGVSRQPVAQALALMKAQGFVVDVGRRGLMVNSLTSDYVTSMYEVRGALDALAAKLAAANCQTTKLKAAARAEFDRLLGAGEAAIGSKSVTELIAADVAFHSYIYTLSKNSVIGETMELLWSRMRWVMSAYLREHDWAKSTWGEHRRIVEAILAADPQAAATAMDAHLVLAIDLIEGSIGDGIAKPGATQFHAPISLKSGREMSRQNGN</sequence>
<dbReference type="Proteomes" id="UP000731907">
    <property type="component" value="Unassembled WGS sequence"/>
</dbReference>
<evidence type="ECO:0000256" key="3">
    <source>
        <dbReference type="ARBA" id="ARBA00023163"/>
    </source>
</evidence>
<dbReference type="PANTHER" id="PTHR43537:SF45">
    <property type="entry name" value="GNTR FAMILY REGULATORY PROTEIN"/>
    <property type="match status" value="1"/>
</dbReference>
<dbReference type="Pfam" id="PF07729">
    <property type="entry name" value="FCD"/>
    <property type="match status" value="1"/>
</dbReference>
<protein>
    <submittedName>
        <fullName evidence="5">GntR family transcriptional regulator</fullName>
    </submittedName>
</protein>
<evidence type="ECO:0000256" key="2">
    <source>
        <dbReference type="ARBA" id="ARBA00023125"/>
    </source>
</evidence>
<keyword evidence="1" id="KW-0805">Transcription regulation</keyword>
<name>A0ABS6J5G1_9RHOB</name>
<comment type="caution">
    <text evidence="5">The sequence shown here is derived from an EMBL/GenBank/DDBJ whole genome shotgun (WGS) entry which is preliminary data.</text>
</comment>
<dbReference type="InterPro" id="IPR000524">
    <property type="entry name" value="Tscrpt_reg_HTH_GntR"/>
</dbReference>
<reference evidence="5 6" key="1">
    <citation type="submission" date="2021-06" db="EMBL/GenBank/DDBJ databases">
        <title>Rhodobacteraceae bacterium strain HSP-20.</title>
        <authorList>
            <person name="Chen W.-M."/>
        </authorList>
    </citation>
    <scope>NUCLEOTIDE SEQUENCE [LARGE SCALE GENOMIC DNA]</scope>
    <source>
        <strain evidence="5 6">HSP-20</strain>
    </source>
</reference>
<evidence type="ECO:0000313" key="5">
    <source>
        <dbReference type="EMBL" id="MBU9698989.1"/>
    </source>
</evidence>
<evidence type="ECO:0000259" key="4">
    <source>
        <dbReference type="PROSITE" id="PS50949"/>
    </source>
</evidence>
<keyword evidence="6" id="KW-1185">Reference proteome</keyword>
<dbReference type="EMBL" id="JAAATX020000009">
    <property type="protein sequence ID" value="MBU9698989.1"/>
    <property type="molecule type" value="Genomic_DNA"/>
</dbReference>
<dbReference type="PROSITE" id="PS50949">
    <property type="entry name" value="HTH_GNTR"/>
    <property type="match status" value="1"/>
</dbReference>
<evidence type="ECO:0000313" key="6">
    <source>
        <dbReference type="Proteomes" id="UP000731907"/>
    </source>
</evidence>
<keyword evidence="2" id="KW-0238">DNA-binding</keyword>
<dbReference type="PANTHER" id="PTHR43537">
    <property type="entry name" value="TRANSCRIPTIONAL REGULATOR, GNTR FAMILY"/>
    <property type="match status" value="1"/>
</dbReference>
<gene>
    <name evidence="5" type="ORF">GU927_014155</name>
</gene>
<evidence type="ECO:0000256" key="1">
    <source>
        <dbReference type="ARBA" id="ARBA00023015"/>
    </source>
</evidence>
<dbReference type="Pfam" id="PF00392">
    <property type="entry name" value="GntR"/>
    <property type="match status" value="1"/>
</dbReference>
<keyword evidence="3" id="KW-0804">Transcription</keyword>
<feature type="domain" description="HTH gntR-type" evidence="4">
    <location>
        <begin position="1"/>
        <end position="50"/>
    </location>
</feature>
<accession>A0ABS6J5G1</accession>
<proteinExistence type="predicted"/>